<protein>
    <submittedName>
        <fullName evidence="2">Uncharacterized protein</fullName>
    </submittedName>
</protein>
<evidence type="ECO:0000256" key="1">
    <source>
        <dbReference type="SAM" id="MobiDB-lite"/>
    </source>
</evidence>
<evidence type="ECO:0000313" key="3">
    <source>
        <dbReference type="Proteomes" id="UP000001997"/>
    </source>
</evidence>
<dbReference type="OrthoDB" id="5344687at2759"/>
<reference evidence="2 3" key="1">
    <citation type="journal article" date="2009" name="Nature">
        <title>Evolution of pathogenicity and sexual reproduction in eight Candida genomes.</title>
        <authorList>
            <person name="Butler G."/>
            <person name="Rasmussen M.D."/>
            <person name="Lin M.F."/>
            <person name="Santos M.A."/>
            <person name="Sakthikumar S."/>
            <person name="Munro C.A."/>
            <person name="Rheinbay E."/>
            <person name="Grabherr M."/>
            <person name="Forche A."/>
            <person name="Reedy J.L."/>
            <person name="Agrafioti I."/>
            <person name="Arnaud M.B."/>
            <person name="Bates S."/>
            <person name="Brown A.J."/>
            <person name="Brunke S."/>
            <person name="Costanzo M.C."/>
            <person name="Fitzpatrick D.A."/>
            <person name="de Groot P.W."/>
            <person name="Harris D."/>
            <person name="Hoyer L.L."/>
            <person name="Hube B."/>
            <person name="Klis F.M."/>
            <person name="Kodira C."/>
            <person name="Lennard N."/>
            <person name="Logue M.E."/>
            <person name="Martin R."/>
            <person name="Neiman A.M."/>
            <person name="Nikolaou E."/>
            <person name="Quail M.A."/>
            <person name="Quinn J."/>
            <person name="Santos M.C."/>
            <person name="Schmitzberger F.F."/>
            <person name="Sherlock G."/>
            <person name="Shah P."/>
            <person name="Silverstein K.A."/>
            <person name="Skrzypek M.S."/>
            <person name="Soll D."/>
            <person name="Staggs R."/>
            <person name="Stansfield I."/>
            <person name="Stumpf M.P."/>
            <person name="Sudbery P.E."/>
            <person name="Srikantha T."/>
            <person name="Zeng Q."/>
            <person name="Berman J."/>
            <person name="Berriman M."/>
            <person name="Heitman J."/>
            <person name="Gow N.A."/>
            <person name="Lorenz M.C."/>
            <person name="Birren B.W."/>
            <person name="Kellis M."/>
            <person name="Cuomo C.A."/>
        </authorList>
    </citation>
    <scope>NUCLEOTIDE SEQUENCE [LARGE SCALE GENOMIC DNA]</scope>
    <source>
        <strain evidence="3">ATCC 6260 / CBS 566 / DSM 6381 / JCM 1539 / NBRC 10279 / NRRL Y-324</strain>
    </source>
</reference>
<sequence>MEDPDQRMSFAFGFKFVRTNTANRYLAQIPLVKNPAFQTPKPVTLNVNYTKLIPTLFSTVKPPKLNVGVQDIEMWKQDVDNLNQRLDKDNDGTETAKFESWVHQQATKVAPGLGESSQVMQPRVASPPSKSKSEIGSSQINELDQVFGATHLN</sequence>
<dbReference type="RefSeq" id="XP_001486200.2">
    <property type="nucleotide sequence ID" value="XM_001486150.1"/>
</dbReference>
<gene>
    <name evidence="2" type="ORF">PGUG_01871</name>
</gene>
<feature type="region of interest" description="Disordered" evidence="1">
    <location>
        <begin position="109"/>
        <end position="153"/>
    </location>
</feature>
<dbReference type="eggNOG" id="ENOG502SGGA">
    <property type="taxonomic scope" value="Eukaryota"/>
</dbReference>
<dbReference type="HOGENOM" id="CLU_121030_0_0_1"/>
<feature type="compositionally biased region" description="Polar residues" evidence="1">
    <location>
        <begin position="128"/>
        <end position="142"/>
    </location>
</feature>
<proteinExistence type="predicted"/>
<dbReference type="OMA" id="QGWISEI"/>
<dbReference type="AlphaFoldDB" id="A5DF20"/>
<dbReference type="KEGG" id="pgu:PGUG_01871"/>
<dbReference type="Proteomes" id="UP000001997">
    <property type="component" value="Unassembled WGS sequence"/>
</dbReference>
<name>A5DF20_PICGU</name>
<dbReference type="GeneID" id="5128191"/>
<keyword evidence="3" id="KW-1185">Reference proteome</keyword>
<accession>A5DF20</accession>
<dbReference type="EMBL" id="CH408156">
    <property type="protein sequence ID" value="EDK37773.2"/>
    <property type="molecule type" value="Genomic_DNA"/>
</dbReference>
<evidence type="ECO:0000313" key="2">
    <source>
        <dbReference type="EMBL" id="EDK37773.2"/>
    </source>
</evidence>
<dbReference type="STRING" id="294746.A5DF20"/>
<dbReference type="VEuPathDB" id="FungiDB:PGUG_01871"/>
<organism evidence="2 3">
    <name type="scientific">Meyerozyma guilliermondii (strain ATCC 6260 / CBS 566 / DSM 6381 / JCM 1539 / NBRC 10279 / NRRL Y-324)</name>
    <name type="common">Yeast</name>
    <name type="synonym">Candida guilliermondii</name>
    <dbReference type="NCBI Taxonomy" id="294746"/>
    <lineage>
        <taxon>Eukaryota</taxon>
        <taxon>Fungi</taxon>
        <taxon>Dikarya</taxon>
        <taxon>Ascomycota</taxon>
        <taxon>Saccharomycotina</taxon>
        <taxon>Pichiomycetes</taxon>
        <taxon>Debaryomycetaceae</taxon>
        <taxon>Meyerozyma</taxon>
    </lineage>
</organism>
<dbReference type="InParanoid" id="A5DF20"/>